<keyword evidence="4" id="KW-0539">Nucleus</keyword>
<keyword evidence="3" id="KW-0804">Transcription</keyword>
<gene>
    <name evidence="6" type="ORF">MTR67_051031</name>
</gene>
<dbReference type="InterPro" id="IPR006447">
    <property type="entry name" value="Myb_dom_plants"/>
</dbReference>
<dbReference type="InterPro" id="IPR017930">
    <property type="entry name" value="Myb_dom"/>
</dbReference>
<evidence type="ECO:0000256" key="4">
    <source>
        <dbReference type="ARBA" id="ARBA00023242"/>
    </source>
</evidence>
<evidence type="ECO:0000313" key="6">
    <source>
        <dbReference type="EMBL" id="WMV57646.1"/>
    </source>
</evidence>
<dbReference type="NCBIfam" id="TIGR01557">
    <property type="entry name" value="myb_SHAQKYF"/>
    <property type="match status" value="1"/>
</dbReference>
<evidence type="ECO:0000256" key="1">
    <source>
        <dbReference type="ARBA" id="ARBA00004123"/>
    </source>
</evidence>
<organism evidence="6 7">
    <name type="scientific">Solanum verrucosum</name>
    <dbReference type="NCBI Taxonomy" id="315347"/>
    <lineage>
        <taxon>Eukaryota</taxon>
        <taxon>Viridiplantae</taxon>
        <taxon>Streptophyta</taxon>
        <taxon>Embryophyta</taxon>
        <taxon>Tracheophyta</taxon>
        <taxon>Spermatophyta</taxon>
        <taxon>Magnoliopsida</taxon>
        <taxon>eudicotyledons</taxon>
        <taxon>Gunneridae</taxon>
        <taxon>Pentapetalae</taxon>
        <taxon>asterids</taxon>
        <taxon>lamiids</taxon>
        <taxon>Solanales</taxon>
        <taxon>Solanaceae</taxon>
        <taxon>Solanoideae</taxon>
        <taxon>Solaneae</taxon>
        <taxon>Solanum</taxon>
    </lineage>
</organism>
<dbReference type="InterPro" id="IPR001005">
    <property type="entry name" value="SANT/Myb"/>
</dbReference>
<dbReference type="Pfam" id="PF00249">
    <property type="entry name" value="Myb_DNA-binding"/>
    <property type="match status" value="1"/>
</dbReference>
<sequence>MGLKKFGKGDWKSISRHYVLSKTPTQVASHAQKYFSHRTSKTPVDRPRPSINDIQTVTVNSRRTMKTTVTTTPQINNNILAYNNTYQVGSSSMPFHYSNYTFSGPT</sequence>
<dbReference type="AlphaFoldDB" id="A0AAF0ZZS0"/>
<dbReference type="PROSITE" id="PS51294">
    <property type="entry name" value="HTH_MYB"/>
    <property type="match status" value="1"/>
</dbReference>
<dbReference type="GO" id="GO:0005634">
    <property type="term" value="C:nucleus"/>
    <property type="evidence" value="ECO:0007669"/>
    <property type="project" value="UniProtKB-SubCell"/>
</dbReference>
<accession>A0AAF0ZZS0</accession>
<dbReference type="GO" id="GO:0000976">
    <property type="term" value="F:transcription cis-regulatory region binding"/>
    <property type="evidence" value="ECO:0007669"/>
    <property type="project" value="UniProtKB-ARBA"/>
</dbReference>
<feature type="domain" description="HTH myb-type" evidence="5">
    <location>
        <begin position="1"/>
        <end position="39"/>
    </location>
</feature>
<dbReference type="EMBL" id="CP133623">
    <property type="protein sequence ID" value="WMV57646.1"/>
    <property type="molecule type" value="Genomic_DNA"/>
</dbReference>
<evidence type="ECO:0000259" key="5">
    <source>
        <dbReference type="PROSITE" id="PS51294"/>
    </source>
</evidence>
<name>A0AAF0ZZS0_SOLVR</name>
<evidence type="ECO:0000313" key="7">
    <source>
        <dbReference type="Proteomes" id="UP001234989"/>
    </source>
</evidence>
<dbReference type="PANTHER" id="PTHR44042">
    <property type="entry name" value="DUPLICATED HOMEODOMAIN-LIKE SUPERFAMILY PROTEIN-RELATED"/>
    <property type="match status" value="1"/>
</dbReference>
<dbReference type="CDD" id="cd00167">
    <property type="entry name" value="SANT"/>
    <property type="match status" value="1"/>
</dbReference>
<dbReference type="InterPro" id="IPR009057">
    <property type="entry name" value="Homeodomain-like_sf"/>
</dbReference>
<reference evidence="6" key="1">
    <citation type="submission" date="2023-08" db="EMBL/GenBank/DDBJ databases">
        <title>A de novo genome assembly of Solanum verrucosum Schlechtendal, a Mexican diploid species geographically isolated from the other diploid A-genome species in potato relatives.</title>
        <authorList>
            <person name="Hosaka K."/>
        </authorList>
    </citation>
    <scope>NUCLEOTIDE SEQUENCE</scope>
    <source>
        <tissue evidence="6">Young leaves</tissue>
    </source>
</reference>
<dbReference type="Gene3D" id="1.10.10.60">
    <property type="entry name" value="Homeodomain-like"/>
    <property type="match status" value="1"/>
</dbReference>
<evidence type="ECO:0000256" key="2">
    <source>
        <dbReference type="ARBA" id="ARBA00023015"/>
    </source>
</evidence>
<comment type="subcellular location">
    <subcellularLocation>
        <location evidence="1">Nucleus</location>
    </subcellularLocation>
</comment>
<dbReference type="GO" id="GO:0010597">
    <property type="term" value="P:green leaf volatile biosynthetic process"/>
    <property type="evidence" value="ECO:0007669"/>
    <property type="project" value="UniProtKB-ARBA"/>
</dbReference>
<proteinExistence type="predicted"/>
<keyword evidence="7" id="KW-1185">Reference proteome</keyword>
<protein>
    <recommendedName>
        <fullName evidence="5">HTH myb-type domain-containing protein</fullName>
    </recommendedName>
</protein>
<dbReference type="SUPFAM" id="SSF46689">
    <property type="entry name" value="Homeodomain-like"/>
    <property type="match status" value="1"/>
</dbReference>
<keyword evidence="2" id="KW-0805">Transcription regulation</keyword>
<dbReference type="PANTHER" id="PTHR44042:SF54">
    <property type="entry name" value="MYB-LIKE DNA-BINDING DOMAIN, SHAQKYF CLASS PROTEIN"/>
    <property type="match status" value="1"/>
</dbReference>
<evidence type="ECO:0000256" key="3">
    <source>
        <dbReference type="ARBA" id="ARBA00023163"/>
    </source>
</evidence>
<dbReference type="Proteomes" id="UP001234989">
    <property type="component" value="Chromosome 12"/>
</dbReference>